<feature type="transmembrane region" description="Helical" evidence="1">
    <location>
        <begin position="40"/>
        <end position="57"/>
    </location>
</feature>
<gene>
    <name evidence="2" type="ORF">HYPSUDRAFT_1001274</name>
</gene>
<dbReference type="EMBL" id="KN817598">
    <property type="protein sequence ID" value="KJA17764.1"/>
    <property type="molecule type" value="Genomic_DNA"/>
</dbReference>
<proteinExistence type="predicted"/>
<organism evidence="2 3">
    <name type="scientific">Hypholoma sublateritium (strain FD-334 SS-4)</name>
    <dbReference type="NCBI Taxonomy" id="945553"/>
    <lineage>
        <taxon>Eukaryota</taxon>
        <taxon>Fungi</taxon>
        <taxon>Dikarya</taxon>
        <taxon>Basidiomycota</taxon>
        <taxon>Agaricomycotina</taxon>
        <taxon>Agaricomycetes</taxon>
        <taxon>Agaricomycetidae</taxon>
        <taxon>Agaricales</taxon>
        <taxon>Agaricineae</taxon>
        <taxon>Strophariaceae</taxon>
        <taxon>Hypholoma</taxon>
    </lineage>
</organism>
<protein>
    <submittedName>
        <fullName evidence="2">Uncharacterized protein</fullName>
    </submittedName>
</protein>
<name>A0A0D2NFL8_HYPSF</name>
<feature type="transmembrane region" description="Helical" evidence="1">
    <location>
        <begin position="12"/>
        <end position="34"/>
    </location>
</feature>
<dbReference type="AlphaFoldDB" id="A0A0D2NFL8"/>
<sequence>MHAQIDNAEEEAPLLISASITYHLIIIVTALIYISLGYHLTVTPYLSSFLYLCFVLCQRESFIRHGIDSSLDVGR</sequence>
<accession>A0A0D2NFL8</accession>
<keyword evidence="1" id="KW-0472">Membrane</keyword>
<dbReference type="Proteomes" id="UP000054270">
    <property type="component" value="Unassembled WGS sequence"/>
</dbReference>
<keyword evidence="1" id="KW-0812">Transmembrane</keyword>
<reference evidence="3" key="1">
    <citation type="submission" date="2014-04" db="EMBL/GenBank/DDBJ databases">
        <title>Evolutionary Origins and Diversification of the Mycorrhizal Mutualists.</title>
        <authorList>
            <consortium name="DOE Joint Genome Institute"/>
            <consortium name="Mycorrhizal Genomics Consortium"/>
            <person name="Kohler A."/>
            <person name="Kuo A."/>
            <person name="Nagy L.G."/>
            <person name="Floudas D."/>
            <person name="Copeland A."/>
            <person name="Barry K.W."/>
            <person name="Cichocki N."/>
            <person name="Veneault-Fourrey C."/>
            <person name="LaButti K."/>
            <person name="Lindquist E.A."/>
            <person name="Lipzen A."/>
            <person name="Lundell T."/>
            <person name="Morin E."/>
            <person name="Murat C."/>
            <person name="Riley R."/>
            <person name="Ohm R."/>
            <person name="Sun H."/>
            <person name="Tunlid A."/>
            <person name="Henrissat B."/>
            <person name="Grigoriev I.V."/>
            <person name="Hibbett D.S."/>
            <person name="Martin F."/>
        </authorList>
    </citation>
    <scope>NUCLEOTIDE SEQUENCE [LARGE SCALE GENOMIC DNA]</scope>
    <source>
        <strain evidence="3">FD-334 SS-4</strain>
    </source>
</reference>
<keyword evidence="1" id="KW-1133">Transmembrane helix</keyword>
<evidence type="ECO:0000256" key="1">
    <source>
        <dbReference type="SAM" id="Phobius"/>
    </source>
</evidence>
<evidence type="ECO:0000313" key="3">
    <source>
        <dbReference type="Proteomes" id="UP000054270"/>
    </source>
</evidence>
<evidence type="ECO:0000313" key="2">
    <source>
        <dbReference type="EMBL" id="KJA17764.1"/>
    </source>
</evidence>
<keyword evidence="3" id="KW-1185">Reference proteome</keyword>